<dbReference type="Proteomes" id="UP001238163">
    <property type="component" value="Unassembled WGS sequence"/>
</dbReference>
<sequence>MGNQERQKDMVVHDNAQFTRLTFDGTFTQEIRDALHRKRIELGLPFQNVAKFFGINWSTFRKWEQGPTLQCEISYRPVIEKFINGDLDEEINDLFTYKPYVTLSGSRQALPENINLCLERIGSAYALCRNRPELREEILHLVDKVTFKALEDLLNHHAGEELLPKSSR</sequence>
<dbReference type="EMBL" id="JAUSVL010000001">
    <property type="protein sequence ID" value="MDQ0288679.1"/>
    <property type="molecule type" value="Genomic_DNA"/>
</dbReference>
<comment type="caution">
    <text evidence="1">The sequence shown here is derived from an EMBL/GenBank/DDBJ whole genome shotgun (WGS) entry which is preliminary data.</text>
</comment>
<dbReference type="InterPro" id="IPR010982">
    <property type="entry name" value="Lambda_DNA-bd_dom_sf"/>
</dbReference>
<organism evidence="1 2">
    <name type="scientific">Oligosphaera ethanolica</name>
    <dbReference type="NCBI Taxonomy" id="760260"/>
    <lineage>
        <taxon>Bacteria</taxon>
        <taxon>Pseudomonadati</taxon>
        <taxon>Lentisphaerota</taxon>
        <taxon>Oligosphaeria</taxon>
        <taxon>Oligosphaerales</taxon>
        <taxon>Oligosphaeraceae</taxon>
        <taxon>Oligosphaera</taxon>
    </lineage>
</organism>
<dbReference type="AlphaFoldDB" id="A0AAE3VEC1"/>
<dbReference type="GO" id="GO:0003677">
    <property type="term" value="F:DNA binding"/>
    <property type="evidence" value="ECO:0007669"/>
    <property type="project" value="InterPro"/>
</dbReference>
<gene>
    <name evidence="1" type="ORF">J3R75_000786</name>
</gene>
<dbReference type="SUPFAM" id="SSF47413">
    <property type="entry name" value="lambda repressor-like DNA-binding domains"/>
    <property type="match status" value="1"/>
</dbReference>
<accession>A0AAE3VEC1</accession>
<keyword evidence="2" id="KW-1185">Reference proteome</keyword>
<evidence type="ECO:0000313" key="1">
    <source>
        <dbReference type="EMBL" id="MDQ0288679.1"/>
    </source>
</evidence>
<proteinExistence type="predicted"/>
<protein>
    <submittedName>
        <fullName evidence="1">Uncharacterized protein</fullName>
    </submittedName>
</protein>
<reference evidence="1" key="1">
    <citation type="submission" date="2023-07" db="EMBL/GenBank/DDBJ databases">
        <title>Genomic Encyclopedia of Type Strains, Phase IV (KMG-IV): sequencing the most valuable type-strain genomes for metagenomic binning, comparative biology and taxonomic classification.</title>
        <authorList>
            <person name="Goeker M."/>
        </authorList>
    </citation>
    <scope>NUCLEOTIDE SEQUENCE</scope>
    <source>
        <strain evidence="1">DSM 24202</strain>
    </source>
</reference>
<name>A0AAE3VEC1_9BACT</name>
<evidence type="ECO:0000313" key="2">
    <source>
        <dbReference type="Proteomes" id="UP001238163"/>
    </source>
</evidence>
<dbReference type="RefSeq" id="WP_307260012.1">
    <property type="nucleotide sequence ID" value="NZ_JAUSVL010000001.1"/>
</dbReference>